<name>A0ABM9FL83_9VIBR</name>
<keyword evidence="2" id="KW-1185">Reference proteome</keyword>
<proteinExistence type="predicted"/>
<accession>A0ABM9FL83</accession>
<organism evidence="1 2">
    <name type="scientific">Vibrio aestuarianus</name>
    <dbReference type="NCBI Taxonomy" id="28171"/>
    <lineage>
        <taxon>Bacteria</taxon>
        <taxon>Pseudomonadati</taxon>
        <taxon>Pseudomonadota</taxon>
        <taxon>Gammaproteobacteria</taxon>
        <taxon>Vibrionales</taxon>
        <taxon>Vibrionaceae</taxon>
        <taxon>Vibrio</taxon>
    </lineage>
</organism>
<gene>
    <name evidence="1" type="ORF">VAE063_660004</name>
</gene>
<dbReference type="Proteomes" id="UP001152658">
    <property type="component" value="Unassembled WGS sequence"/>
</dbReference>
<sequence>MITSPDIAIRHEANRIKNYMASLNPFLHSNIQDLNVKMGAKSTHSKR</sequence>
<evidence type="ECO:0000313" key="2">
    <source>
        <dbReference type="Proteomes" id="UP001152658"/>
    </source>
</evidence>
<reference evidence="1" key="1">
    <citation type="submission" date="2022-06" db="EMBL/GenBank/DDBJ databases">
        <authorList>
            <person name="Goudenege D."/>
            <person name="Le Roux F."/>
        </authorList>
    </citation>
    <scope>NUCLEOTIDE SEQUENCE</scope>
    <source>
        <strain evidence="1">12-063</strain>
    </source>
</reference>
<protein>
    <submittedName>
        <fullName evidence="1">Uncharacterized protein</fullName>
    </submittedName>
</protein>
<evidence type="ECO:0000313" key="1">
    <source>
        <dbReference type="EMBL" id="CAH8207924.1"/>
    </source>
</evidence>
<comment type="caution">
    <text evidence="1">The sequence shown here is derived from an EMBL/GenBank/DDBJ whole genome shotgun (WGS) entry which is preliminary data.</text>
</comment>
<dbReference type="EMBL" id="CALYLK010000104">
    <property type="protein sequence ID" value="CAH8207924.1"/>
    <property type="molecule type" value="Genomic_DNA"/>
</dbReference>